<keyword evidence="3" id="KW-0503">Monooxygenase</keyword>
<feature type="region of interest" description="Disordered" evidence="4">
    <location>
        <begin position="215"/>
        <end position="252"/>
    </location>
</feature>
<comment type="caution">
    <text evidence="5">The sequence shown here is derived from an EMBL/GenBank/DDBJ whole genome shotgun (WGS) entry which is preliminary data.</text>
</comment>
<feature type="compositionally biased region" description="Polar residues" evidence="4">
    <location>
        <begin position="448"/>
        <end position="461"/>
    </location>
</feature>
<evidence type="ECO:0000256" key="4">
    <source>
        <dbReference type="SAM" id="MobiDB-lite"/>
    </source>
</evidence>
<keyword evidence="2" id="KW-0560">Oxidoreductase</keyword>
<dbReference type="Gene3D" id="3.30.9.30">
    <property type="match status" value="1"/>
</dbReference>
<evidence type="ECO:0000256" key="3">
    <source>
        <dbReference type="ARBA" id="ARBA00023033"/>
    </source>
</evidence>
<feature type="compositionally biased region" description="Polar residues" evidence="4">
    <location>
        <begin position="262"/>
        <end position="275"/>
    </location>
</feature>
<feature type="region of interest" description="Disordered" evidence="4">
    <location>
        <begin position="131"/>
        <end position="157"/>
    </location>
</feature>
<feature type="compositionally biased region" description="Basic residues" evidence="4">
    <location>
        <begin position="18"/>
        <end position="28"/>
    </location>
</feature>
<evidence type="ECO:0000256" key="2">
    <source>
        <dbReference type="ARBA" id="ARBA00023002"/>
    </source>
</evidence>
<evidence type="ECO:0000313" key="5">
    <source>
        <dbReference type="EMBL" id="OCB91231.1"/>
    </source>
</evidence>
<accession>A0A9Q5NBK9</accession>
<protein>
    <submittedName>
        <fullName evidence="5">Uncharacterized protein</fullName>
    </submittedName>
</protein>
<dbReference type="PANTHER" id="PTHR13789">
    <property type="entry name" value="MONOOXYGENASE"/>
    <property type="match status" value="1"/>
</dbReference>
<dbReference type="OrthoDB" id="420606at2759"/>
<feature type="region of interest" description="Disordered" evidence="4">
    <location>
        <begin position="1"/>
        <end position="79"/>
    </location>
</feature>
<name>A0A9Q5NBK9_SANBA</name>
<feature type="region of interest" description="Disordered" evidence="4">
    <location>
        <begin position="262"/>
        <end position="281"/>
    </location>
</feature>
<dbReference type="EMBL" id="LNZH02000099">
    <property type="protein sequence ID" value="OCB91231.1"/>
    <property type="molecule type" value="Genomic_DNA"/>
</dbReference>
<keyword evidence="6" id="KW-1185">Reference proteome</keyword>
<dbReference type="Proteomes" id="UP000757232">
    <property type="component" value="Unassembled WGS sequence"/>
</dbReference>
<feature type="region of interest" description="Disordered" evidence="4">
    <location>
        <begin position="95"/>
        <end position="119"/>
    </location>
</feature>
<feature type="compositionally biased region" description="Polar residues" evidence="4">
    <location>
        <begin position="131"/>
        <end position="147"/>
    </location>
</feature>
<dbReference type="PANTHER" id="PTHR13789:SF309">
    <property type="entry name" value="PUTATIVE (AFU_ORTHOLOGUE AFUA_6G14510)-RELATED"/>
    <property type="match status" value="1"/>
</dbReference>
<reference evidence="5" key="1">
    <citation type="submission" date="2016-06" db="EMBL/GenBank/DDBJ databases">
        <title>Draft Genome sequence of the fungus Inonotus baumii.</title>
        <authorList>
            <person name="Zhu H."/>
            <person name="Lin W."/>
        </authorList>
    </citation>
    <scope>NUCLEOTIDE SEQUENCE</scope>
    <source>
        <strain evidence="5">821</strain>
    </source>
</reference>
<dbReference type="AlphaFoldDB" id="A0A9Q5NBK9"/>
<dbReference type="SUPFAM" id="SSF51905">
    <property type="entry name" value="FAD/NAD(P)-binding domain"/>
    <property type="match status" value="1"/>
</dbReference>
<proteinExistence type="inferred from homology"/>
<feature type="region of interest" description="Disordered" evidence="4">
    <location>
        <begin position="444"/>
        <end position="463"/>
    </location>
</feature>
<organism evidence="5 6">
    <name type="scientific">Sanghuangporus baumii</name>
    <name type="common">Phellinus baumii</name>
    <dbReference type="NCBI Taxonomy" id="108892"/>
    <lineage>
        <taxon>Eukaryota</taxon>
        <taxon>Fungi</taxon>
        <taxon>Dikarya</taxon>
        <taxon>Basidiomycota</taxon>
        <taxon>Agaricomycotina</taxon>
        <taxon>Agaricomycetes</taxon>
        <taxon>Hymenochaetales</taxon>
        <taxon>Hymenochaetaceae</taxon>
        <taxon>Sanghuangporus</taxon>
    </lineage>
</organism>
<feature type="region of interest" description="Disordered" evidence="4">
    <location>
        <begin position="400"/>
        <end position="421"/>
    </location>
</feature>
<dbReference type="InterPro" id="IPR050493">
    <property type="entry name" value="FAD-dep_Monooxygenase_BioMet"/>
</dbReference>
<dbReference type="GO" id="GO:0004497">
    <property type="term" value="F:monooxygenase activity"/>
    <property type="evidence" value="ECO:0007669"/>
    <property type="project" value="UniProtKB-KW"/>
</dbReference>
<comment type="similarity">
    <text evidence="1">Belongs to the paxM FAD-dependent monooxygenase family.</text>
</comment>
<gene>
    <name evidence="5" type="ORF">A7U60_g1518</name>
</gene>
<dbReference type="InterPro" id="IPR036188">
    <property type="entry name" value="FAD/NAD-bd_sf"/>
</dbReference>
<evidence type="ECO:0000256" key="1">
    <source>
        <dbReference type="ARBA" id="ARBA00007992"/>
    </source>
</evidence>
<sequence length="1061" mass="113709">MHIRNRSKQCTWPETPPPKKKALARKGRSAADQADSAAPSEAGTSSVSPTDTGHIDGTPQPSFQSEAPSPEIEQEGASGASSLAFADPNLLHVGNSFNSDRRHSEPHLMPPFVPSANEPRRHSLADITDGQQYTHHNSPQEHQYNPHSHNHGVSPGNGALGLSLDQFGAGTRPSTPSDFLYPHARAQAPQQMPLSASGFLGLSSTGNIAIIPNISTGSASSRPSTAASSLSLSHSLRRTSASSRPSTAGSYVGAASGASINSHQFMHRPASSSSGSGTGDYPPLGLSPFSFQLGRTSGDMALDGSNAMSGYTSACISRPSTANSVPSSAPSPYMRHGAVSLDGSGAVGMDRWRSSPLLGQSPLAQPQPQAIVGTGLGGLRGNVCTPQFCVVTRSYDSVPSDIPLSSDNEDLDPSSRTSTIASQGMPTAFNLKLDVSDATTRDILRGPGSSSTEQIPSTSPILHSPFASSVDPYQHLDQGDAVTAIDPLRDEATALESRRREVDELELHVVVVGGDVGAFVTALSLAKSEQIRVTLVNVGVGSLAAPGNDVPRGTLLNARTLSYLDELGRWRGPNYHSPQRGTPFDSESRLSRWKGKGPASDFLSIGERIQDEAICLKAYQLRGYSTGQVLTTQAYTVPTGEDVAMFGIDTNVLLTVLRDACLSHPRVELRPRGIVRSVLPGSPAPSYQDCSISKSTRNGEYKSQNTNIADAFAPPKQDRKRNRRVRESFIQLDDDEYDFLSPLSNASIPYSGTDASLSDLLRNLPSRSPERGPFSPEDLLIDIPSSAMKPNGEVEKASGSFKPAVVLTSGERIEADAVLGTEGPESKVLDAIRSGGNDGHSGEVVREDGAFKATVSTSRLLEDPDLRSLTGKLVTWLGPGRFMLAYPISYSTLCVSLTVSGAWRHGVPVIEEGEVIAHQMKNEVADWCPILTVNLGDKPFTHQALNNIIFDALTLGALFRKLSMGPLNVRPGFDMQSPDLVPRLLHAFSALRRPQSIRIQLTLREGRNLFLLEDGEHQKIRDETLREGGLLSEDEKRAEWLYDPFEPVELWWARGAIDLMV</sequence>
<evidence type="ECO:0000313" key="6">
    <source>
        <dbReference type="Proteomes" id="UP000757232"/>
    </source>
</evidence>
<feature type="compositionally biased region" description="Low complexity" evidence="4">
    <location>
        <begin position="30"/>
        <end position="42"/>
    </location>
</feature>